<dbReference type="AlphaFoldDB" id="A0A5J4KRZ2"/>
<name>A0A5J4KRZ2_9CHLR</name>
<keyword evidence="2" id="KW-1133">Transmembrane helix</keyword>
<evidence type="ECO:0000313" key="3">
    <source>
        <dbReference type="EMBL" id="GER90433.1"/>
    </source>
</evidence>
<protein>
    <submittedName>
        <fullName evidence="3">Uncharacterized protein</fullName>
    </submittedName>
</protein>
<dbReference type="EMBL" id="BKZW01000002">
    <property type="protein sequence ID" value="GER90433.1"/>
    <property type="molecule type" value="Genomic_DNA"/>
</dbReference>
<keyword evidence="2" id="KW-0472">Membrane</keyword>
<proteinExistence type="predicted"/>
<keyword evidence="4" id="KW-1185">Reference proteome</keyword>
<evidence type="ECO:0000256" key="1">
    <source>
        <dbReference type="SAM" id="MobiDB-lite"/>
    </source>
</evidence>
<sequence>MSASFVPAGQRSLKAVLAAMQMPHIPRASRQLPPKRTTGAQPERTTRLQPGRTKGNPPPITETHKAQQPGQLRRKRHWLVSLGLGMVVMLVLVFCWQFLAQRASGLYEDWQYGHPRTFQTDAFVGHESVATIPSHFIAVNLNGTIQVIELPGGDQTKVQRFQVTQLSGADAGNVPVTIEFVDPNHTHHPDMLIHIQNAQILLKNEKGTFHVVSN</sequence>
<evidence type="ECO:0000313" key="4">
    <source>
        <dbReference type="Proteomes" id="UP000326912"/>
    </source>
</evidence>
<dbReference type="Proteomes" id="UP000326912">
    <property type="component" value="Unassembled WGS sequence"/>
</dbReference>
<gene>
    <name evidence="3" type="ORF">KDW_45950</name>
</gene>
<comment type="caution">
    <text evidence="3">The sequence shown here is derived from an EMBL/GenBank/DDBJ whole genome shotgun (WGS) entry which is preliminary data.</text>
</comment>
<reference evidence="3 4" key="1">
    <citation type="submission" date="2019-10" db="EMBL/GenBank/DDBJ databases">
        <title>Dictyobacter vulcani sp. nov., within the class Ktedonobacteria, isolated from soil of volcanic Mt. Zao.</title>
        <authorList>
            <person name="Zheng Y."/>
            <person name="Wang C.M."/>
            <person name="Sakai Y."/>
            <person name="Abe K."/>
            <person name="Yokota A."/>
            <person name="Yabe S."/>
        </authorList>
    </citation>
    <scope>NUCLEOTIDE SEQUENCE [LARGE SCALE GENOMIC DNA]</scope>
    <source>
        <strain evidence="3 4">W12</strain>
    </source>
</reference>
<accession>A0A5J4KRZ2</accession>
<organism evidence="3 4">
    <name type="scientific">Dictyobacter vulcani</name>
    <dbReference type="NCBI Taxonomy" id="2607529"/>
    <lineage>
        <taxon>Bacteria</taxon>
        <taxon>Bacillati</taxon>
        <taxon>Chloroflexota</taxon>
        <taxon>Ktedonobacteria</taxon>
        <taxon>Ktedonobacterales</taxon>
        <taxon>Dictyobacteraceae</taxon>
        <taxon>Dictyobacter</taxon>
    </lineage>
</organism>
<dbReference type="RefSeq" id="WP_151758179.1">
    <property type="nucleotide sequence ID" value="NZ_BKZW01000002.1"/>
</dbReference>
<feature type="transmembrane region" description="Helical" evidence="2">
    <location>
        <begin position="78"/>
        <end position="99"/>
    </location>
</feature>
<feature type="region of interest" description="Disordered" evidence="1">
    <location>
        <begin position="24"/>
        <end position="72"/>
    </location>
</feature>
<keyword evidence="2" id="KW-0812">Transmembrane</keyword>
<evidence type="ECO:0000256" key="2">
    <source>
        <dbReference type="SAM" id="Phobius"/>
    </source>
</evidence>